<proteinExistence type="predicted"/>
<accession>A0A9P6NSQ3</accession>
<evidence type="ECO:0000256" key="1">
    <source>
        <dbReference type="SAM" id="MobiDB-lite"/>
    </source>
</evidence>
<evidence type="ECO:0000313" key="3">
    <source>
        <dbReference type="Proteomes" id="UP000886653"/>
    </source>
</evidence>
<keyword evidence="3" id="KW-1185">Reference proteome</keyword>
<comment type="caution">
    <text evidence="2">The sequence shown here is derived from an EMBL/GenBank/DDBJ whole genome shotgun (WGS) entry which is preliminary data.</text>
</comment>
<dbReference type="AlphaFoldDB" id="A0A9P6NSQ3"/>
<evidence type="ECO:0000313" key="2">
    <source>
        <dbReference type="EMBL" id="KAG0150927.1"/>
    </source>
</evidence>
<gene>
    <name evidence="2" type="ORF">CROQUDRAFT_87380</name>
</gene>
<organism evidence="2 3">
    <name type="scientific">Cronartium quercuum f. sp. fusiforme G11</name>
    <dbReference type="NCBI Taxonomy" id="708437"/>
    <lineage>
        <taxon>Eukaryota</taxon>
        <taxon>Fungi</taxon>
        <taxon>Dikarya</taxon>
        <taxon>Basidiomycota</taxon>
        <taxon>Pucciniomycotina</taxon>
        <taxon>Pucciniomycetes</taxon>
        <taxon>Pucciniales</taxon>
        <taxon>Coleosporiaceae</taxon>
        <taxon>Cronartium</taxon>
    </lineage>
</organism>
<dbReference type="EMBL" id="MU167216">
    <property type="protein sequence ID" value="KAG0150927.1"/>
    <property type="molecule type" value="Genomic_DNA"/>
</dbReference>
<sequence length="190" mass="20012">MSEETLPSDPPGGPRVPTGVLPHRTSRLSASLVDPGRASAPNLSRVESSQTGLDILGALRHLDKEVQALANQYPLPSKAGKTPATTLSASAFRAHIPLLPGNPEDPARSGHPGRYQVLDKAMHLNQPVGKFNCDKVAFKDVVTLAEHGLHLVSQADPPPINPPDTILASVLAGVQAIEAKVDLLMLDATN</sequence>
<dbReference type="Proteomes" id="UP000886653">
    <property type="component" value="Unassembled WGS sequence"/>
</dbReference>
<name>A0A9P6NSQ3_9BASI</name>
<protein>
    <submittedName>
        <fullName evidence="2">Uncharacterized protein</fullName>
    </submittedName>
</protein>
<reference evidence="2" key="1">
    <citation type="submission" date="2013-11" db="EMBL/GenBank/DDBJ databases">
        <title>Genome sequence of the fusiform rust pathogen reveals effectors for host alternation and coevolution with pine.</title>
        <authorList>
            <consortium name="DOE Joint Genome Institute"/>
            <person name="Smith K."/>
            <person name="Pendleton A."/>
            <person name="Kubisiak T."/>
            <person name="Anderson C."/>
            <person name="Salamov A."/>
            <person name="Aerts A."/>
            <person name="Riley R."/>
            <person name="Clum A."/>
            <person name="Lindquist E."/>
            <person name="Ence D."/>
            <person name="Campbell M."/>
            <person name="Kronenberg Z."/>
            <person name="Feau N."/>
            <person name="Dhillon B."/>
            <person name="Hamelin R."/>
            <person name="Burleigh J."/>
            <person name="Smith J."/>
            <person name="Yandell M."/>
            <person name="Nelson C."/>
            <person name="Grigoriev I."/>
            <person name="Davis J."/>
        </authorList>
    </citation>
    <scope>NUCLEOTIDE SEQUENCE</scope>
    <source>
        <strain evidence="2">G11</strain>
    </source>
</reference>
<feature type="region of interest" description="Disordered" evidence="1">
    <location>
        <begin position="1"/>
        <end position="22"/>
    </location>
</feature>